<accession>A0A6A6HLY4</accession>
<dbReference type="PROSITE" id="PS50137">
    <property type="entry name" value="DS_RBD"/>
    <property type="match status" value="1"/>
</dbReference>
<evidence type="ECO:0000256" key="6">
    <source>
        <dbReference type="SAM" id="MobiDB-lite"/>
    </source>
</evidence>
<feature type="compositionally biased region" description="Polar residues" evidence="6">
    <location>
        <begin position="29"/>
        <end position="44"/>
    </location>
</feature>
<evidence type="ECO:0000256" key="1">
    <source>
        <dbReference type="ARBA" id="ARBA00022722"/>
    </source>
</evidence>
<evidence type="ECO:0000256" key="4">
    <source>
        <dbReference type="ARBA" id="ARBA00022884"/>
    </source>
</evidence>
<protein>
    <submittedName>
        <fullName evidence="9">Uncharacterized protein</fullName>
    </submittedName>
</protein>
<feature type="region of interest" description="Disordered" evidence="6">
    <location>
        <begin position="1"/>
        <end position="62"/>
    </location>
</feature>
<dbReference type="PANTHER" id="PTHR11207:SF0">
    <property type="entry name" value="RIBONUCLEASE 3"/>
    <property type="match status" value="1"/>
</dbReference>
<sequence>MGNKRKRESEPTTGSSHKKQDPNIIPTGPDQTSNFEPESHNGTPQHGPIPSHTPSSPSISFPKLPSVPPGYLSTAPFLHNSAVTSSRISAAQDSSYERLEFLGDAYIEVIATRIIYSRFPQFPSGKLANTRENLVCNNSLANFSRKYGFDQKVTCTPSVMDDPAFYKVVADVFEAYVAAVILGDPEHGFEIAEAWLTALWEPQLAQIEKAAAKSVMAANAKEELRRKIMSPGVKIEYLETRSMQYNKAKGESHFYYGCYVTGWGYEKKRLGTGTGTSKSAAGNNAAQDAMENEPALLKDMAKQKAVFDEKRRQEREMATA</sequence>
<dbReference type="InterPro" id="IPR036389">
    <property type="entry name" value="RNase_III_sf"/>
</dbReference>
<keyword evidence="4 5" id="KW-0694">RNA-binding</keyword>
<dbReference type="OrthoDB" id="2392202at2759"/>
<dbReference type="GO" id="GO:0006364">
    <property type="term" value="P:rRNA processing"/>
    <property type="evidence" value="ECO:0007669"/>
    <property type="project" value="TreeGrafter"/>
</dbReference>
<dbReference type="CDD" id="cd00593">
    <property type="entry name" value="RIBOc"/>
    <property type="match status" value="1"/>
</dbReference>
<dbReference type="GO" id="GO:0004525">
    <property type="term" value="F:ribonuclease III activity"/>
    <property type="evidence" value="ECO:0007669"/>
    <property type="project" value="InterPro"/>
</dbReference>
<keyword evidence="1" id="KW-0540">Nuclease</keyword>
<feature type="domain" description="DRBM" evidence="7">
    <location>
        <begin position="219"/>
        <end position="295"/>
    </location>
</feature>
<feature type="compositionally biased region" description="Low complexity" evidence="6">
    <location>
        <begin position="48"/>
        <end position="62"/>
    </location>
</feature>
<dbReference type="Proteomes" id="UP000800092">
    <property type="component" value="Unassembled WGS sequence"/>
</dbReference>
<dbReference type="PROSITE" id="PS00517">
    <property type="entry name" value="RNASE_3_1"/>
    <property type="match status" value="1"/>
</dbReference>
<dbReference type="Gene3D" id="3.30.160.20">
    <property type="match status" value="1"/>
</dbReference>
<keyword evidence="10" id="KW-1185">Reference proteome</keyword>
<keyword evidence="3" id="KW-0378">Hydrolase</keyword>
<dbReference type="SMART" id="SM00535">
    <property type="entry name" value="RIBOc"/>
    <property type="match status" value="1"/>
</dbReference>
<dbReference type="Pfam" id="PF00035">
    <property type="entry name" value="dsrm"/>
    <property type="match status" value="1"/>
</dbReference>
<evidence type="ECO:0000313" key="10">
    <source>
        <dbReference type="Proteomes" id="UP000800092"/>
    </source>
</evidence>
<dbReference type="GO" id="GO:0005654">
    <property type="term" value="C:nucleoplasm"/>
    <property type="evidence" value="ECO:0007669"/>
    <property type="project" value="TreeGrafter"/>
</dbReference>
<evidence type="ECO:0000256" key="2">
    <source>
        <dbReference type="ARBA" id="ARBA00022759"/>
    </source>
</evidence>
<dbReference type="AlphaFoldDB" id="A0A6A6HLY4"/>
<evidence type="ECO:0000259" key="8">
    <source>
        <dbReference type="PROSITE" id="PS50142"/>
    </source>
</evidence>
<dbReference type="SUPFAM" id="SSF54768">
    <property type="entry name" value="dsRNA-binding domain-like"/>
    <property type="match status" value="1"/>
</dbReference>
<dbReference type="GO" id="GO:0034475">
    <property type="term" value="P:U4 snRNA 3'-end processing"/>
    <property type="evidence" value="ECO:0007669"/>
    <property type="project" value="TreeGrafter"/>
</dbReference>
<evidence type="ECO:0000259" key="7">
    <source>
        <dbReference type="PROSITE" id="PS50137"/>
    </source>
</evidence>
<dbReference type="Gene3D" id="1.10.1520.10">
    <property type="entry name" value="Ribonuclease III domain"/>
    <property type="match status" value="1"/>
</dbReference>
<keyword evidence="2" id="KW-0255">Endonuclease</keyword>
<dbReference type="PANTHER" id="PTHR11207">
    <property type="entry name" value="RIBONUCLEASE III"/>
    <property type="match status" value="1"/>
</dbReference>
<reference evidence="9" key="1">
    <citation type="journal article" date="2020" name="Stud. Mycol.">
        <title>101 Dothideomycetes genomes: a test case for predicting lifestyles and emergence of pathogens.</title>
        <authorList>
            <person name="Haridas S."/>
            <person name="Albert R."/>
            <person name="Binder M."/>
            <person name="Bloem J."/>
            <person name="Labutti K."/>
            <person name="Salamov A."/>
            <person name="Andreopoulos B."/>
            <person name="Baker S."/>
            <person name="Barry K."/>
            <person name="Bills G."/>
            <person name="Bluhm B."/>
            <person name="Cannon C."/>
            <person name="Castanera R."/>
            <person name="Culley D."/>
            <person name="Daum C."/>
            <person name="Ezra D."/>
            <person name="Gonzalez J."/>
            <person name="Henrissat B."/>
            <person name="Kuo A."/>
            <person name="Liang C."/>
            <person name="Lipzen A."/>
            <person name="Lutzoni F."/>
            <person name="Magnuson J."/>
            <person name="Mondo S."/>
            <person name="Nolan M."/>
            <person name="Ohm R."/>
            <person name="Pangilinan J."/>
            <person name="Park H.-J."/>
            <person name="Ramirez L."/>
            <person name="Alfaro M."/>
            <person name="Sun H."/>
            <person name="Tritt A."/>
            <person name="Yoshinaga Y."/>
            <person name="Zwiers L.-H."/>
            <person name="Turgeon B."/>
            <person name="Goodwin S."/>
            <person name="Spatafora J."/>
            <person name="Crous P."/>
            <person name="Grigoriev I."/>
        </authorList>
    </citation>
    <scope>NUCLEOTIDE SEQUENCE</scope>
    <source>
        <strain evidence="9">Tuck. ex Michener</strain>
    </source>
</reference>
<organism evidence="9 10">
    <name type="scientific">Viridothelium virens</name>
    <name type="common">Speckled blister lichen</name>
    <name type="synonym">Trypethelium virens</name>
    <dbReference type="NCBI Taxonomy" id="1048519"/>
    <lineage>
        <taxon>Eukaryota</taxon>
        <taxon>Fungi</taxon>
        <taxon>Dikarya</taxon>
        <taxon>Ascomycota</taxon>
        <taxon>Pezizomycotina</taxon>
        <taxon>Dothideomycetes</taxon>
        <taxon>Dothideomycetes incertae sedis</taxon>
        <taxon>Trypetheliales</taxon>
        <taxon>Trypetheliaceae</taxon>
        <taxon>Viridothelium</taxon>
    </lineage>
</organism>
<dbReference type="Pfam" id="PF00636">
    <property type="entry name" value="Ribonuclease_3"/>
    <property type="match status" value="1"/>
</dbReference>
<gene>
    <name evidence="9" type="ORF">EV356DRAFT_505855</name>
</gene>
<dbReference type="GO" id="GO:0006369">
    <property type="term" value="P:termination of RNA polymerase II transcription"/>
    <property type="evidence" value="ECO:0007669"/>
    <property type="project" value="TreeGrafter"/>
</dbReference>
<dbReference type="InterPro" id="IPR014720">
    <property type="entry name" value="dsRBD_dom"/>
</dbReference>
<dbReference type="InterPro" id="IPR000999">
    <property type="entry name" value="RNase_III_dom"/>
</dbReference>
<dbReference type="GO" id="GO:0003723">
    <property type="term" value="F:RNA binding"/>
    <property type="evidence" value="ECO:0007669"/>
    <property type="project" value="UniProtKB-UniRule"/>
</dbReference>
<proteinExistence type="predicted"/>
<feature type="domain" description="RNase III" evidence="8">
    <location>
        <begin position="78"/>
        <end position="185"/>
    </location>
</feature>
<evidence type="ECO:0000256" key="3">
    <source>
        <dbReference type="ARBA" id="ARBA00022801"/>
    </source>
</evidence>
<name>A0A6A6HLY4_VIRVR</name>
<evidence type="ECO:0000256" key="5">
    <source>
        <dbReference type="PROSITE-ProRule" id="PRU00266"/>
    </source>
</evidence>
<evidence type="ECO:0000313" key="9">
    <source>
        <dbReference type="EMBL" id="KAF2238553.1"/>
    </source>
</evidence>
<dbReference type="PROSITE" id="PS50142">
    <property type="entry name" value="RNASE_3_2"/>
    <property type="match status" value="1"/>
</dbReference>
<dbReference type="SUPFAM" id="SSF69065">
    <property type="entry name" value="RNase III domain-like"/>
    <property type="match status" value="1"/>
</dbReference>
<dbReference type="EMBL" id="ML991775">
    <property type="protein sequence ID" value="KAF2238553.1"/>
    <property type="molecule type" value="Genomic_DNA"/>
</dbReference>